<organism evidence="2">
    <name type="scientific">Eucalyptus grandis</name>
    <name type="common">Flooded gum</name>
    <dbReference type="NCBI Taxonomy" id="71139"/>
    <lineage>
        <taxon>Eukaryota</taxon>
        <taxon>Viridiplantae</taxon>
        <taxon>Streptophyta</taxon>
        <taxon>Embryophyta</taxon>
        <taxon>Tracheophyta</taxon>
        <taxon>Spermatophyta</taxon>
        <taxon>Magnoliopsida</taxon>
        <taxon>eudicotyledons</taxon>
        <taxon>Gunneridae</taxon>
        <taxon>Pentapetalae</taxon>
        <taxon>rosids</taxon>
        <taxon>malvids</taxon>
        <taxon>Myrtales</taxon>
        <taxon>Myrtaceae</taxon>
        <taxon>Myrtoideae</taxon>
        <taxon>Eucalypteae</taxon>
        <taxon>Eucalyptus</taxon>
    </lineage>
</organism>
<name>A0A059C2C9_EUCGR</name>
<sequence length="81" mass="9854">MRPWRGERKAVVGREQRSSEESLDQKERRRRKREQKRREKTVCSSTRRERQNPENLIEPSHRPSRALSEGKKRREEKADVD</sequence>
<accession>A0A059C2C9</accession>
<dbReference type="InParanoid" id="A0A059C2C9"/>
<feature type="region of interest" description="Disordered" evidence="1">
    <location>
        <begin position="1"/>
        <end position="81"/>
    </location>
</feature>
<feature type="compositionally biased region" description="Basic and acidic residues" evidence="1">
    <location>
        <begin position="68"/>
        <end position="81"/>
    </location>
</feature>
<evidence type="ECO:0000256" key="1">
    <source>
        <dbReference type="SAM" id="MobiDB-lite"/>
    </source>
</evidence>
<evidence type="ECO:0000313" key="2">
    <source>
        <dbReference type="EMBL" id="KCW72618.1"/>
    </source>
</evidence>
<dbReference type="AlphaFoldDB" id="A0A059C2C9"/>
<protein>
    <submittedName>
        <fullName evidence="2">Uncharacterized protein</fullName>
    </submittedName>
</protein>
<proteinExistence type="predicted"/>
<feature type="compositionally biased region" description="Basic and acidic residues" evidence="1">
    <location>
        <begin position="36"/>
        <end position="52"/>
    </location>
</feature>
<dbReference type="Gramene" id="KCW72618">
    <property type="protein sequence ID" value="KCW72618"/>
    <property type="gene ID" value="EUGRSUZ_E01079"/>
</dbReference>
<dbReference type="EMBL" id="KK198757">
    <property type="protein sequence ID" value="KCW72618.1"/>
    <property type="molecule type" value="Genomic_DNA"/>
</dbReference>
<reference evidence="2" key="1">
    <citation type="submission" date="2013-07" db="EMBL/GenBank/DDBJ databases">
        <title>The genome of Eucalyptus grandis.</title>
        <authorList>
            <person name="Schmutz J."/>
            <person name="Hayes R."/>
            <person name="Myburg A."/>
            <person name="Tuskan G."/>
            <person name="Grattapaglia D."/>
            <person name="Rokhsar D.S."/>
        </authorList>
    </citation>
    <scope>NUCLEOTIDE SEQUENCE</scope>
    <source>
        <tissue evidence="2">Leaf extractions</tissue>
    </source>
</reference>
<gene>
    <name evidence="2" type="ORF">EUGRSUZ_E01079</name>
</gene>
<feature type="compositionally biased region" description="Basic and acidic residues" evidence="1">
    <location>
        <begin position="1"/>
        <end position="27"/>
    </location>
</feature>